<evidence type="ECO:0000256" key="15">
    <source>
        <dbReference type="ARBA" id="ARBA00023306"/>
    </source>
</evidence>
<evidence type="ECO:0000256" key="1">
    <source>
        <dbReference type="ARBA" id="ARBA00001974"/>
    </source>
</evidence>
<evidence type="ECO:0000256" key="17">
    <source>
        <dbReference type="ARBA" id="ARBA00031026"/>
    </source>
</evidence>
<gene>
    <name evidence="19" type="primary">murB</name>
    <name evidence="21" type="ORF">PF021_07245</name>
</gene>
<dbReference type="SUPFAM" id="SSF56176">
    <property type="entry name" value="FAD-binding/transporter-associated domain-like"/>
    <property type="match status" value="1"/>
</dbReference>
<dbReference type="NCBIfam" id="NF010479">
    <property type="entry name" value="PRK13904.1"/>
    <property type="match status" value="1"/>
</dbReference>
<dbReference type="GO" id="GO:0008762">
    <property type="term" value="F:UDP-N-acetylmuramate dehydrogenase activity"/>
    <property type="evidence" value="ECO:0007669"/>
    <property type="project" value="UniProtKB-EC"/>
</dbReference>
<accession>A0ABT4VFG8</accession>
<keyword evidence="14 19" id="KW-0560">Oxidoreductase</keyword>
<dbReference type="Gene3D" id="3.90.78.10">
    <property type="entry name" value="UDP-N-acetylenolpyruvoylglucosamine reductase, C-terminal domain"/>
    <property type="match status" value="1"/>
</dbReference>
<evidence type="ECO:0000256" key="18">
    <source>
        <dbReference type="ARBA" id="ARBA00048914"/>
    </source>
</evidence>
<dbReference type="InterPro" id="IPR016169">
    <property type="entry name" value="FAD-bd_PCMH_sub2"/>
</dbReference>
<evidence type="ECO:0000256" key="3">
    <source>
        <dbReference type="ARBA" id="ARBA00004496"/>
    </source>
</evidence>
<comment type="catalytic activity">
    <reaction evidence="18 19">
        <text>UDP-N-acetyl-alpha-D-muramate + NADP(+) = UDP-N-acetyl-3-O-(1-carboxyvinyl)-alpha-D-glucosamine + NADPH + H(+)</text>
        <dbReference type="Rhea" id="RHEA:12248"/>
        <dbReference type="ChEBI" id="CHEBI:15378"/>
        <dbReference type="ChEBI" id="CHEBI:57783"/>
        <dbReference type="ChEBI" id="CHEBI:58349"/>
        <dbReference type="ChEBI" id="CHEBI:68483"/>
        <dbReference type="ChEBI" id="CHEBI:70757"/>
        <dbReference type="EC" id="1.3.1.98"/>
    </reaction>
</comment>
<comment type="function">
    <text evidence="2 19">Cell wall formation.</text>
</comment>
<dbReference type="InterPro" id="IPR003170">
    <property type="entry name" value="MurB"/>
</dbReference>
<evidence type="ECO:0000256" key="7">
    <source>
        <dbReference type="ARBA" id="ARBA00022490"/>
    </source>
</evidence>
<sequence length="275" mass="30798">MQKKQIDFSKYTSIKIGSINEVTIIESPLDYYEILNTYKTPKIIGFANNLLVAPNTNELIKLGNEFDYIKDCEDYLEVGANTKSGRLFSYAKKNNLSGFEILCGLPGSIGGIIKMNAGLKEYEIKKNLLGILSIKDSRKLEFIDSKLLNLGYRTSNINSLIFAGIFKKEVGFNESLVPLFRQMRSNQPKEPSFGSCFKNPPNNFAGKIIEECGLKGIGFGKNKSLMFSPKHANFLINLGDSSFFDAIELISLAKQKALEIHKIQLQEEVQILQGE</sequence>
<evidence type="ECO:0000256" key="4">
    <source>
        <dbReference type="ARBA" id="ARBA00004752"/>
    </source>
</evidence>
<evidence type="ECO:0000256" key="11">
    <source>
        <dbReference type="ARBA" id="ARBA00022857"/>
    </source>
</evidence>
<keyword evidence="16 19" id="KW-0961">Cell wall biogenesis/degradation</keyword>
<keyword evidence="9 19" id="KW-0285">Flavoprotein</keyword>
<dbReference type="RefSeq" id="WP_271021817.1">
    <property type="nucleotide sequence ID" value="NZ_JAQHXR010000004.1"/>
</dbReference>
<name>A0ABT4VFG8_9HELI</name>
<evidence type="ECO:0000256" key="16">
    <source>
        <dbReference type="ARBA" id="ARBA00023316"/>
    </source>
</evidence>
<reference evidence="21 22" key="1">
    <citation type="submission" date="2023-01" db="EMBL/GenBank/DDBJ databases">
        <title>Description of Helicobacter ibis sp. nov. isolated from faecal droppings of black-faced ibis (Theristicus melanopis).</title>
        <authorList>
            <person name="Lopez-Cantillo M."/>
            <person name="Vidal-Veuthey B."/>
            <person name="Mella A."/>
            <person name="De La Haba R."/>
            <person name="Collado L."/>
        </authorList>
    </citation>
    <scope>NUCLEOTIDE SEQUENCE [LARGE SCALE GENOMIC DNA]</scope>
    <source>
        <strain evidence="21 22">A82</strain>
    </source>
</reference>
<dbReference type="PANTHER" id="PTHR21071">
    <property type="entry name" value="UDP-N-ACETYLENOLPYRUVOYLGLUCOSAMINE REDUCTASE"/>
    <property type="match status" value="1"/>
</dbReference>
<dbReference type="EC" id="1.3.1.98" evidence="5 19"/>
<evidence type="ECO:0000256" key="19">
    <source>
        <dbReference type="HAMAP-Rule" id="MF_00037"/>
    </source>
</evidence>
<evidence type="ECO:0000256" key="10">
    <source>
        <dbReference type="ARBA" id="ARBA00022827"/>
    </source>
</evidence>
<dbReference type="EMBL" id="JAQHXR010000004">
    <property type="protein sequence ID" value="MDA3969459.1"/>
    <property type="molecule type" value="Genomic_DNA"/>
</dbReference>
<evidence type="ECO:0000256" key="5">
    <source>
        <dbReference type="ARBA" id="ARBA00012518"/>
    </source>
</evidence>
<keyword evidence="22" id="KW-1185">Reference proteome</keyword>
<comment type="subcellular location">
    <subcellularLocation>
        <location evidence="3 19">Cytoplasm</location>
    </subcellularLocation>
</comment>
<keyword evidence="15 19" id="KW-0131">Cell cycle</keyword>
<evidence type="ECO:0000256" key="13">
    <source>
        <dbReference type="ARBA" id="ARBA00022984"/>
    </source>
</evidence>
<keyword evidence="10 19" id="KW-0274">FAD</keyword>
<comment type="caution">
    <text evidence="21">The sequence shown here is derived from an EMBL/GenBank/DDBJ whole genome shotgun (WGS) entry which is preliminary data.</text>
</comment>
<keyword evidence="7 19" id="KW-0963">Cytoplasm</keyword>
<evidence type="ECO:0000256" key="12">
    <source>
        <dbReference type="ARBA" id="ARBA00022960"/>
    </source>
</evidence>
<evidence type="ECO:0000256" key="14">
    <source>
        <dbReference type="ARBA" id="ARBA00023002"/>
    </source>
</evidence>
<protein>
    <recommendedName>
        <fullName evidence="6 19">UDP-N-acetylenolpyruvoylglucosamine reductase</fullName>
        <ecNumber evidence="5 19">1.3.1.98</ecNumber>
    </recommendedName>
    <alternativeName>
        <fullName evidence="17 19">UDP-N-acetylmuramate dehydrogenase</fullName>
    </alternativeName>
</protein>
<dbReference type="SUPFAM" id="SSF56194">
    <property type="entry name" value="Uridine diphospho-N-Acetylenolpyruvylglucosamine reductase, MurB, C-terminal domain"/>
    <property type="match status" value="1"/>
</dbReference>
<organism evidence="21 22">
    <name type="scientific">Helicobacter ibis</name>
    <dbReference type="NCBI Taxonomy" id="2962633"/>
    <lineage>
        <taxon>Bacteria</taxon>
        <taxon>Pseudomonadati</taxon>
        <taxon>Campylobacterota</taxon>
        <taxon>Epsilonproteobacteria</taxon>
        <taxon>Campylobacterales</taxon>
        <taxon>Helicobacteraceae</taxon>
        <taxon>Helicobacter</taxon>
    </lineage>
</organism>
<keyword evidence="12 19" id="KW-0133">Cell shape</keyword>
<evidence type="ECO:0000256" key="6">
    <source>
        <dbReference type="ARBA" id="ARBA00015188"/>
    </source>
</evidence>
<evidence type="ECO:0000256" key="8">
    <source>
        <dbReference type="ARBA" id="ARBA00022618"/>
    </source>
</evidence>
<comment type="similarity">
    <text evidence="19">Belongs to the MurB family.</text>
</comment>
<feature type="active site" evidence="19">
    <location>
        <position position="153"/>
    </location>
</feature>
<feature type="active site" evidence="19">
    <location>
        <position position="268"/>
    </location>
</feature>
<dbReference type="InterPro" id="IPR036635">
    <property type="entry name" value="MurB_C_sf"/>
</dbReference>
<dbReference type="Proteomes" id="UP001210261">
    <property type="component" value="Unassembled WGS sequence"/>
</dbReference>
<feature type="active site" description="Proton donor" evidence="19">
    <location>
        <position position="195"/>
    </location>
</feature>
<evidence type="ECO:0000313" key="22">
    <source>
        <dbReference type="Proteomes" id="UP001210261"/>
    </source>
</evidence>
<dbReference type="PANTHER" id="PTHR21071:SF4">
    <property type="entry name" value="UDP-N-ACETYLENOLPYRUVOYLGLUCOSAMINE REDUCTASE"/>
    <property type="match status" value="1"/>
</dbReference>
<comment type="pathway">
    <text evidence="4 19">Cell wall biogenesis; peptidoglycan biosynthesis.</text>
</comment>
<keyword evidence="13 19" id="KW-0573">Peptidoglycan synthesis</keyword>
<evidence type="ECO:0000256" key="9">
    <source>
        <dbReference type="ARBA" id="ARBA00022630"/>
    </source>
</evidence>
<dbReference type="NCBIfam" id="TIGR00179">
    <property type="entry name" value="murB"/>
    <property type="match status" value="1"/>
</dbReference>
<keyword evidence="8 19" id="KW-0132">Cell division</keyword>
<dbReference type="InterPro" id="IPR011601">
    <property type="entry name" value="MurB_C"/>
</dbReference>
<proteinExistence type="inferred from homology"/>
<evidence type="ECO:0000313" key="21">
    <source>
        <dbReference type="EMBL" id="MDA3969459.1"/>
    </source>
</evidence>
<evidence type="ECO:0000256" key="2">
    <source>
        <dbReference type="ARBA" id="ARBA00003921"/>
    </source>
</evidence>
<feature type="domain" description="UDP-N-acetylenolpyruvoylglucosamine reductase C-terminal" evidence="20">
    <location>
        <begin position="181"/>
        <end position="272"/>
    </location>
</feature>
<comment type="cofactor">
    <cofactor evidence="1 19">
        <name>FAD</name>
        <dbReference type="ChEBI" id="CHEBI:57692"/>
    </cofactor>
</comment>
<dbReference type="InterPro" id="IPR036318">
    <property type="entry name" value="FAD-bd_PCMH-like_sf"/>
</dbReference>
<dbReference type="Gene3D" id="3.30.465.10">
    <property type="match status" value="1"/>
</dbReference>
<evidence type="ECO:0000259" key="20">
    <source>
        <dbReference type="Pfam" id="PF02873"/>
    </source>
</evidence>
<dbReference type="Pfam" id="PF02873">
    <property type="entry name" value="MurB_C"/>
    <property type="match status" value="1"/>
</dbReference>
<dbReference type="HAMAP" id="MF_00037">
    <property type="entry name" value="MurB"/>
    <property type="match status" value="1"/>
</dbReference>
<keyword evidence="11 19" id="KW-0521">NADP</keyword>